<dbReference type="PANTHER" id="PTHR23170">
    <property type="entry name" value="NY-REN-58 ANTIGEN"/>
    <property type="match status" value="1"/>
</dbReference>
<proteinExistence type="predicted"/>
<dbReference type="STRING" id="9258.ENSOANP00000015341"/>
<dbReference type="AlphaFoldDB" id="F6TQY0"/>
<dbReference type="Ensembl" id="ENSOANT00000015344.3">
    <property type="protein sequence ID" value="ENSOANP00000015341.3"/>
    <property type="gene ID" value="ENSOANG00000009662.3"/>
</dbReference>
<dbReference type="InParanoid" id="F6TQY0"/>
<accession>F6TQY0</accession>
<dbReference type="GO" id="GO:0036064">
    <property type="term" value="C:ciliary basal body"/>
    <property type="evidence" value="ECO:0007669"/>
    <property type="project" value="Ensembl"/>
</dbReference>
<protein>
    <submittedName>
        <fullName evidence="7">Leucine rich repeat containing 45</fullName>
    </submittedName>
</protein>
<organism evidence="7 8">
    <name type="scientific">Ornithorhynchus anatinus</name>
    <name type="common">Duckbill platypus</name>
    <dbReference type="NCBI Taxonomy" id="9258"/>
    <lineage>
        <taxon>Eukaryota</taxon>
        <taxon>Metazoa</taxon>
        <taxon>Chordata</taxon>
        <taxon>Craniata</taxon>
        <taxon>Vertebrata</taxon>
        <taxon>Euteleostomi</taxon>
        <taxon>Mammalia</taxon>
        <taxon>Monotremata</taxon>
        <taxon>Ornithorhynchidae</taxon>
        <taxon>Ornithorhynchus</taxon>
    </lineage>
</organism>
<feature type="coiled-coil region" evidence="5">
    <location>
        <begin position="405"/>
        <end position="490"/>
    </location>
</feature>
<evidence type="ECO:0000256" key="5">
    <source>
        <dbReference type="SAM" id="Coils"/>
    </source>
</evidence>
<dbReference type="SUPFAM" id="SSF52047">
    <property type="entry name" value="RNI-like"/>
    <property type="match status" value="1"/>
</dbReference>
<evidence type="ECO:0000256" key="1">
    <source>
        <dbReference type="ARBA" id="ARBA00004300"/>
    </source>
</evidence>
<evidence type="ECO:0000313" key="7">
    <source>
        <dbReference type="Ensembl" id="ENSOANP00000015341.3"/>
    </source>
</evidence>
<keyword evidence="3 5" id="KW-0175">Coiled coil</keyword>
<reference evidence="7" key="2">
    <citation type="submission" date="2025-09" db="UniProtKB">
        <authorList>
            <consortium name="Ensembl"/>
        </authorList>
    </citation>
    <scope>IDENTIFICATION</scope>
    <source>
        <strain evidence="7">Glennie</strain>
    </source>
</reference>
<dbReference type="OMA" id="EVDHMTR"/>
<keyword evidence="2" id="KW-0963">Cytoplasm</keyword>
<dbReference type="Gene3D" id="3.80.10.10">
    <property type="entry name" value="Ribonuclease Inhibitor"/>
    <property type="match status" value="2"/>
</dbReference>
<keyword evidence="8" id="KW-1185">Reference proteome</keyword>
<name>F6TQY0_ORNAN</name>
<dbReference type="InterPro" id="IPR052116">
    <property type="entry name" value="Centro_Cilium_Assembly"/>
</dbReference>
<comment type="subcellular location">
    <subcellularLocation>
        <location evidence="1">Cytoplasm</location>
        <location evidence="1">Cytoskeleton</location>
        <location evidence="1">Microtubule organizing center</location>
        <location evidence="1">Centrosome</location>
    </subcellularLocation>
</comment>
<dbReference type="InterPro" id="IPR001611">
    <property type="entry name" value="Leu-rich_rpt"/>
</dbReference>
<dbReference type="GO" id="GO:0005813">
    <property type="term" value="C:centrosome"/>
    <property type="evidence" value="ECO:0000318"/>
    <property type="project" value="GO_Central"/>
</dbReference>
<dbReference type="SMART" id="SM00368">
    <property type="entry name" value="LRR_RI"/>
    <property type="match status" value="6"/>
</dbReference>
<dbReference type="Pfam" id="PF13516">
    <property type="entry name" value="LRR_6"/>
    <property type="match status" value="4"/>
</dbReference>
<dbReference type="GO" id="GO:0005886">
    <property type="term" value="C:plasma membrane"/>
    <property type="evidence" value="ECO:0000318"/>
    <property type="project" value="GO_Central"/>
</dbReference>
<dbReference type="GeneTree" id="ENSGT00940000154003"/>
<evidence type="ECO:0000256" key="2">
    <source>
        <dbReference type="ARBA" id="ARBA00022490"/>
    </source>
</evidence>
<evidence type="ECO:0000256" key="4">
    <source>
        <dbReference type="ARBA" id="ARBA00023212"/>
    </source>
</evidence>
<keyword evidence="4" id="KW-0206">Cytoskeleton</keyword>
<evidence type="ECO:0000313" key="8">
    <source>
        <dbReference type="Proteomes" id="UP000002279"/>
    </source>
</evidence>
<reference evidence="7" key="1">
    <citation type="submission" date="2025-08" db="UniProtKB">
        <authorList>
            <consortium name="Ensembl"/>
        </authorList>
    </citation>
    <scope>IDENTIFICATION</scope>
    <source>
        <strain evidence="7">Glennie</strain>
    </source>
</reference>
<dbReference type="HOGENOM" id="CLU_015877_1_0_1"/>
<dbReference type="FunCoup" id="F6TQY0">
    <property type="interactions" value="589"/>
</dbReference>
<dbReference type="PANTHER" id="PTHR23170:SF3">
    <property type="entry name" value="LEUCINE-RICH REPEAT-CONTAINING PROTEIN 45"/>
    <property type="match status" value="1"/>
</dbReference>
<gene>
    <name evidence="7" type="primary">LRRC45</name>
</gene>
<dbReference type="GO" id="GO:0005829">
    <property type="term" value="C:cytosol"/>
    <property type="evidence" value="ECO:0007669"/>
    <property type="project" value="Ensembl"/>
</dbReference>
<feature type="region of interest" description="Disordered" evidence="6">
    <location>
        <begin position="330"/>
        <end position="349"/>
    </location>
</feature>
<dbReference type="Bgee" id="ENSOANG00000009662">
    <property type="expression patterns" value="Expressed in fibroblast and 7 other cell types or tissues"/>
</dbReference>
<feature type="coiled-coil region" evidence="5">
    <location>
        <begin position="519"/>
        <end position="617"/>
    </location>
</feature>
<evidence type="ECO:0000256" key="3">
    <source>
        <dbReference type="ARBA" id="ARBA00023054"/>
    </source>
</evidence>
<dbReference type="InterPro" id="IPR032675">
    <property type="entry name" value="LRR_dom_sf"/>
</dbReference>
<evidence type="ECO:0000256" key="6">
    <source>
        <dbReference type="SAM" id="MobiDB-lite"/>
    </source>
</evidence>
<sequence>MEEPSRSYARLCKESGAEPQEAVLRQLDDGRGRLNLATQSLSVATCEALGRLLRHEVPIAEISLSDCMLSEEGAKLLLYGLCSNTTVRSLDLKGNNLRAVGAEALGRLLRQNGSIQSLTLEWNNLGTWEEGFSALCAGLGVNPALRRLDLRNNQIDHRGAEELAAALRANSRLQELDLRWNNVGLLGGRALARCLPANRTLRRLELAGNNVPGDVLAALAQATGHNEDRQGALREKQIRTRVLSREVRSLKEEKAKQFLDLMETIDKQRDELGRSNRSWAGRVDQLQEALNERHSITNSLKAKLQMSEAALTLSEQKLRDLGDLLSASKRDQASLSERHSQELKLERQGAAERESRLLQDLAAASEKNLLLRNQVDELEGRSKAQQDLLFQTKEELTHTTANLKLRLAQAQVAQVTRQMEEAERALQERVQRLEAVRISLEEELSGARAALMTERGRAEEELVKARNQARLEEQQRLAHLEEKLRLLGEARDQAQACCLQQKQALDQARAQARHLGLQEDSWKRRLDLLQQELSDKEREKVAEVNKARVELQEQIGHLQAERATREGLKEKIAALERQLKVMSDSHREALLDRESESVSLREKLRLKEAEFSRLREEEAQRARLLHTAVMAYVQGSPLGVLGPRR</sequence>
<dbReference type="Proteomes" id="UP000002279">
    <property type="component" value="Unplaced"/>
</dbReference>
<dbReference type="eggNOG" id="KOG4308">
    <property type="taxonomic scope" value="Eukaryota"/>
</dbReference>